<evidence type="ECO:0000256" key="6">
    <source>
        <dbReference type="RuleBase" id="RU364057"/>
    </source>
</evidence>
<organism evidence="7 8">
    <name type="scientific">Hibiscus sabdariffa</name>
    <name type="common">roselle</name>
    <dbReference type="NCBI Taxonomy" id="183260"/>
    <lineage>
        <taxon>Eukaryota</taxon>
        <taxon>Viridiplantae</taxon>
        <taxon>Streptophyta</taxon>
        <taxon>Embryophyta</taxon>
        <taxon>Tracheophyta</taxon>
        <taxon>Spermatophyta</taxon>
        <taxon>Magnoliopsida</taxon>
        <taxon>eudicotyledons</taxon>
        <taxon>Gunneridae</taxon>
        <taxon>Pentapetalae</taxon>
        <taxon>rosids</taxon>
        <taxon>malvids</taxon>
        <taxon>Malvales</taxon>
        <taxon>Malvaceae</taxon>
        <taxon>Malvoideae</taxon>
        <taxon>Hibiscus</taxon>
    </lineage>
</organism>
<evidence type="ECO:0000256" key="5">
    <source>
        <dbReference type="ARBA" id="ARBA00023049"/>
    </source>
</evidence>
<evidence type="ECO:0000256" key="3">
    <source>
        <dbReference type="ARBA" id="ARBA00022723"/>
    </source>
</evidence>
<gene>
    <name evidence="7" type="ORF">V6N11_043697</name>
</gene>
<evidence type="ECO:0000256" key="4">
    <source>
        <dbReference type="ARBA" id="ARBA00022801"/>
    </source>
</evidence>
<keyword evidence="5 6" id="KW-0482">Metalloprotease</keyword>
<reference evidence="7 8" key="1">
    <citation type="journal article" date="2024" name="G3 (Bethesda)">
        <title>Genome assembly of Hibiscus sabdariffa L. provides insights into metabolisms of medicinal natural products.</title>
        <authorList>
            <person name="Kim T."/>
        </authorList>
    </citation>
    <scope>NUCLEOTIDE SEQUENCE [LARGE SCALE GENOMIC DNA]</scope>
    <source>
        <strain evidence="7">TK-2024</strain>
        <tissue evidence="7">Old leaves</tissue>
    </source>
</reference>
<dbReference type="EC" id="3.4.24.-" evidence="6"/>
<evidence type="ECO:0000256" key="1">
    <source>
        <dbReference type="ARBA" id="ARBA00009915"/>
    </source>
</evidence>
<dbReference type="PANTHER" id="PTHR21711:SF0">
    <property type="entry name" value="MITOCHONDRIAL INNER MEMBRANE PROTEASE ATP23 HOMOLOG"/>
    <property type="match status" value="1"/>
</dbReference>
<keyword evidence="3 6" id="KW-0479">Metal-binding</keyword>
<comment type="similarity">
    <text evidence="1 6">Belongs to the peptidase M76 family.</text>
</comment>
<evidence type="ECO:0000256" key="2">
    <source>
        <dbReference type="ARBA" id="ARBA00022670"/>
    </source>
</evidence>
<dbReference type="Pfam" id="PF09768">
    <property type="entry name" value="Peptidase_M76"/>
    <property type="match status" value="1"/>
</dbReference>
<sequence length="191" mass="21516">MEVKSNKKHVGGMTIQECRIRLLISLQTPKVKFLMEQMEKAGCKVERNFFNAVYCERKMCGGYTRGLGITICSNHLTTQDDVDHVVRHELIHAYDDCLAANLNWKNCAHQACSEIRAGLLSGDCDMKRELMRHLGAGGLMKIRGQGQECLKRRVMLSVTANPFCSEKAAKAAMEAVWDTCYNDTKPFDRAP</sequence>
<proteinExistence type="inferred from homology"/>
<dbReference type="InterPro" id="IPR019165">
    <property type="entry name" value="Peptidase_M76_ATP23"/>
</dbReference>
<keyword evidence="8" id="KW-1185">Reference proteome</keyword>
<dbReference type="Proteomes" id="UP001396334">
    <property type="component" value="Unassembled WGS sequence"/>
</dbReference>
<name>A0ABR2RD41_9ROSI</name>
<comment type="caution">
    <text evidence="7">The sequence shown here is derived from an EMBL/GenBank/DDBJ whole genome shotgun (WGS) entry which is preliminary data.</text>
</comment>
<accession>A0ABR2RD41</accession>
<evidence type="ECO:0000313" key="7">
    <source>
        <dbReference type="EMBL" id="KAK9010829.1"/>
    </source>
</evidence>
<keyword evidence="2 6" id="KW-0645">Protease</keyword>
<keyword evidence="4 6" id="KW-0378">Hydrolase</keyword>
<protein>
    <recommendedName>
        <fullName evidence="6">Mitochondrial inner membrane protease ATP23</fullName>
        <ecNumber evidence="6">3.4.24.-</ecNumber>
    </recommendedName>
</protein>
<dbReference type="PANTHER" id="PTHR21711">
    <property type="entry name" value="MITOCHONDRIAL INNER MEMBRANE PROTEASE"/>
    <property type="match status" value="1"/>
</dbReference>
<dbReference type="EMBL" id="JBBPBN010000023">
    <property type="protein sequence ID" value="KAK9010829.1"/>
    <property type="molecule type" value="Genomic_DNA"/>
</dbReference>
<evidence type="ECO:0000313" key="8">
    <source>
        <dbReference type="Proteomes" id="UP001396334"/>
    </source>
</evidence>